<dbReference type="Proteomes" id="UP000594621">
    <property type="component" value="Chromosome"/>
</dbReference>
<protein>
    <submittedName>
        <fullName evidence="2">Uncharacterized protein</fullName>
    </submittedName>
</protein>
<dbReference type="EMBL" id="CP061379">
    <property type="protein sequence ID" value="QPF91012.1"/>
    <property type="molecule type" value="Genomic_DNA"/>
</dbReference>
<keyword evidence="1" id="KW-0812">Transmembrane</keyword>
<evidence type="ECO:0000256" key="1">
    <source>
        <dbReference type="SAM" id="Phobius"/>
    </source>
</evidence>
<gene>
    <name evidence="2" type="ORF">IC761_31870</name>
</gene>
<feature type="transmembrane region" description="Helical" evidence="1">
    <location>
        <begin position="32"/>
        <end position="48"/>
    </location>
</feature>
<dbReference type="KEGG" id="bcou:IC761_31870"/>
<reference evidence="2 3" key="1">
    <citation type="submission" date="2020-09" db="EMBL/GenBank/DDBJ databases">
        <title>Complete genomes of bradyrhizobia occurring on native shrubby legumes in Australia.</title>
        <authorList>
            <person name="Lafay B."/>
        </authorList>
    </citation>
    <scope>NUCLEOTIDE SEQUENCE [LARGE SCALE GENOMIC DNA]</scope>
    <source>
        <strain evidence="2 3">BDV5040</strain>
    </source>
</reference>
<proteinExistence type="predicted"/>
<dbReference type="AlphaFoldDB" id="A0A7S9D4E5"/>
<keyword evidence="1" id="KW-1133">Transmembrane helix</keyword>
<evidence type="ECO:0000313" key="3">
    <source>
        <dbReference type="Proteomes" id="UP000594621"/>
    </source>
</evidence>
<accession>A0A7S9D4E5</accession>
<keyword evidence="3" id="KW-1185">Reference proteome</keyword>
<organism evidence="2 3">
    <name type="scientific">Bradyrhizobium commune</name>
    <dbReference type="NCBI Taxonomy" id="83627"/>
    <lineage>
        <taxon>Bacteria</taxon>
        <taxon>Pseudomonadati</taxon>
        <taxon>Pseudomonadota</taxon>
        <taxon>Alphaproteobacteria</taxon>
        <taxon>Hyphomicrobiales</taxon>
        <taxon>Nitrobacteraceae</taxon>
        <taxon>Bradyrhizobium</taxon>
    </lineage>
</organism>
<evidence type="ECO:0000313" key="2">
    <source>
        <dbReference type="EMBL" id="QPF91012.1"/>
    </source>
</evidence>
<keyword evidence="1" id="KW-0472">Membrane</keyword>
<dbReference type="RefSeq" id="WP_195800589.1">
    <property type="nucleotide sequence ID" value="NZ_CP061379.1"/>
</dbReference>
<sequence length="52" mass="5699">MPAVPWRERDESGWRQKWQPPAAAAAMQKGRSVAAAAFLLLIVVPGWSQPLA</sequence>
<name>A0A7S9D4E5_9BRAD</name>